<evidence type="ECO:0000313" key="3">
    <source>
        <dbReference type="Proteomes" id="UP000234681"/>
    </source>
</evidence>
<protein>
    <submittedName>
        <fullName evidence="2">RCG40957</fullName>
    </submittedName>
</protein>
<sequence length="56" mass="6610">VPSRATENKGCRRRHLIEKKQGLEDKTKEENLHTIRGERITIYPVGLGHHKVLRYF</sequence>
<organism evidence="2 3">
    <name type="scientific">Rattus norvegicus</name>
    <name type="common">Rat</name>
    <dbReference type="NCBI Taxonomy" id="10116"/>
    <lineage>
        <taxon>Eukaryota</taxon>
        <taxon>Metazoa</taxon>
        <taxon>Chordata</taxon>
        <taxon>Craniata</taxon>
        <taxon>Vertebrata</taxon>
        <taxon>Euteleostomi</taxon>
        <taxon>Mammalia</taxon>
        <taxon>Eutheria</taxon>
        <taxon>Euarchontoglires</taxon>
        <taxon>Glires</taxon>
        <taxon>Rodentia</taxon>
        <taxon>Myomorpha</taxon>
        <taxon>Muroidea</taxon>
        <taxon>Muridae</taxon>
        <taxon>Murinae</taxon>
        <taxon>Rattus</taxon>
    </lineage>
</organism>
<dbReference type="Proteomes" id="UP000234681">
    <property type="component" value="Chromosome 2"/>
</dbReference>
<feature type="region of interest" description="Disordered" evidence="1">
    <location>
        <begin position="1"/>
        <end position="23"/>
    </location>
</feature>
<dbReference type="EMBL" id="CH474068">
    <property type="protein sequence ID" value="EDL87897.1"/>
    <property type="molecule type" value="Genomic_DNA"/>
</dbReference>
<feature type="non-terminal residue" evidence="2">
    <location>
        <position position="1"/>
    </location>
</feature>
<evidence type="ECO:0000313" key="2">
    <source>
        <dbReference type="EMBL" id="EDL87897.1"/>
    </source>
</evidence>
<evidence type="ECO:0000256" key="1">
    <source>
        <dbReference type="SAM" id="MobiDB-lite"/>
    </source>
</evidence>
<name>A6KMR7_RAT</name>
<reference evidence="3" key="1">
    <citation type="submission" date="2005-09" db="EMBL/GenBank/DDBJ databases">
        <authorList>
            <person name="Mural R.J."/>
            <person name="Li P.W."/>
            <person name="Adams M.D."/>
            <person name="Amanatides P.G."/>
            <person name="Baden-Tillson H."/>
            <person name="Barnstead M."/>
            <person name="Chin S.H."/>
            <person name="Dew I."/>
            <person name="Evans C.A."/>
            <person name="Ferriera S."/>
            <person name="Flanigan M."/>
            <person name="Fosler C."/>
            <person name="Glodek A."/>
            <person name="Gu Z."/>
            <person name="Holt R.A."/>
            <person name="Jennings D."/>
            <person name="Kraft C.L."/>
            <person name="Lu F."/>
            <person name="Nguyen T."/>
            <person name="Nusskern D.R."/>
            <person name="Pfannkoch C.M."/>
            <person name="Sitter C."/>
            <person name="Sutton G.G."/>
            <person name="Venter J.C."/>
            <person name="Wang Z."/>
            <person name="Woodage T."/>
            <person name="Zheng X.H."/>
            <person name="Zhong F."/>
        </authorList>
    </citation>
    <scope>NUCLEOTIDE SEQUENCE [LARGE SCALE GENOMIC DNA]</scope>
    <source>
        <strain>BN</strain>
        <strain evidence="3">Sprague-Dawley</strain>
    </source>
</reference>
<feature type="compositionally biased region" description="Basic and acidic residues" evidence="1">
    <location>
        <begin position="1"/>
        <end position="10"/>
    </location>
</feature>
<dbReference type="AlphaFoldDB" id="A6KMR7"/>
<gene>
    <name evidence="2" type="ORF">rCG_40957</name>
</gene>
<proteinExistence type="predicted"/>
<accession>A6KMR7</accession>